<organism evidence="2 3">
    <name type="scientific">Sphingobacterium populi</name>
    <dbReference type="NCBI Taxonomy" id="1812824"/>
    <lineage>
        <taxon>Bacteria</taxon>
        <taxon>Pseudomonadati</taxon>
        <taxon>Bacteroidota</taxon>
        <taxon>Sphingobacteriia</taxon>
        <taxon>Sphingobacteriales</taxon>
        <taxon>Sphingobacteriaceae</taxon>
        <taxon>Sphingobacterium</taxon>
    </lineage>
</organism>
<sequence>MKYNISALKLTLNVCSVLLCLIASCSTNNPEIIPEPPEPFPIVYNQCANDDDIYKLLFDTLVLNSKREMYNASGTEIKYKLDNAMPLGVCEKTALLYGSAQYSPLSAIVQTEENISRPTNWNSRGYFRDIILEEDIDRILTLPAGKEITFQLSLLNHSQDTIQTSPIVLIYRPFYPDK</sequence>
<feature type="chain" id="PRO_5045733642" evidence="1">
    <location>
        <begin position="26"/>
        <end position="178"/>
    </location>
</feature>
<dbReference type="Proteomes" id="UP001597418">
    <property type="component" value="Unassembled WGS sequence"/>
</dbReference>
<evidence type="ECO:0000313" key="3">
    <source>
        <dbReference type="Proteomes" id="UP001597418"/>
    </source>
</evidence>
<keyword evidence="3" id="KW-1185">Reference proteome</keyword>
<feature type="signal peptide" evidence="1">
    <location>
        <begin position="1"/>
        <end position="25"/>
    </location>
</feature>
<protein>
    <submittedName>
        <fullName evidence="2">Uncharacterized protein</fullName>
    </submittedName>
</protein>
<keyword evidence="1" id="KW-0732">Signal</keyword>
<dbReference type="RefSeq" id="WP_156472533.1">
    <property type="nucleotide sequence ID" value="NZ_JBHUMB010000006.1"/>
</dbReference>
<reference evidence="3" key="1">
    <citation type="journal article" date="2019" name="Int. J. Syst. Evol. Microbiol.">
        <title>The Global Catalogue of Microorganisms (GCM) 10K type strain sequencing project: providing services to taxonomists for standard genome sequencing and annotation.</title>
        <authorList>
            <consortium name="The Broad Institute Genomics Platform"/>
            <consortium name="The Broad Institute Genome Sequencing Center for Infectious Disease"/>
            <person name="Wu L."/>
            <person name="Ma J."/>
        </authorList>
    </citation>
    <scope>NUCLEOTIDE SEQUENCE [LARGE SCALE GENOMIC DNA]</scope>
    <source>
        <strain evidence="3">KCTC 42247</strain>
    </source>
</reference>
<proteinExistence type="predicted"/>
<dbReference type="PROSITE" id="PS51257">
    <property type="entry name" value="PROKAR_LIPOPROTEIN"/>
    <property type="match status" value="1"/>
</dbReference>
<evidence type="ECO:0000313" key="2">
    <source>
        <dbReference type="EMBL" id="MFD2743146.1"/>
    </source>
</evidence>
<name>A0ABW5UB27_9SPHI</name>
<accession>A0ABW5UB27</accession>
<evidence type="ECO:0000256" key="1">
    <source>
        <dbReference type="SAM" id="SignalP"/>
    </source>
</evidence>
<gene>
    <name evidence="2" type="ORF">ACFSQ6_07025</name>
</gene>
<comment type="caution">
    <text evidence="2">The sequence shown here is derived from an EMBL/GenBank/DDBJ whole genome shotgun (WGS) entry which is preliminary data.</text>
</comment>
<dbReference type="EMBL" id="JBHUMB010000006">
    <property type="protein sequence ID" value="MFD2743146.1"/>
    <property type="molecule type" value="Genomic_DNA"/>
</dbReference>